<reference evidence="2" key="1">
    <citation type="submission" date="2024-05" db="EMBL/GenBank/DDBJ databases">
        <title>Herbiconiux sp. A18JL235.</title>
        <authorList>
            <person name="Zhang G."/>
        </authorList>
    </citation>
    <scope>NUCLEOTIDE SEQUENCE</scope>
    <source>
        <strain evidence="2">A18JL235</strain>
    </source>
</reference>
<gene>
    <name evidence="2" type="ORF">ABFY20_14780</name>
</gene>
<evidence type="ECO:0000313" key="2">
    <source>
        <dbReference type="EMBL" id="XDI04588.1"/>
    </source>
</evidence>
<dbReference type="InterPro" id="IPR036412">
    <property type="entry name" value="HAD-like_sf"/>
</dbReference>
<dbReference type="SUPFAM" id="SSF56784">
    <property type="entry name" value="HAD-like"/>
    <property type="match status" value="1"/>
</dbReference>
<feature type="domain" description="Polynucleotide kinase PNKP phosphatase" evidence="1">
    <location>
        <begin position="3"/>
        <end position="144"/>
    </location>
</feature>
<evidence type="ECO:0000259" key="1">
    <source>
        <dbReference type="Pfam" id="PF25109"/>
    </source>
</evidence>
<protein>
    <recommendedName>
        <fullName evidence="1">Polynucleotide kinase PNKP phosphatase domain-containing protein</fullName>
    </recommendedName>
</protein>
<dbReference type="AlphaFoldDB" id="A0AB39BEI8"/>
<dbReference type="Gene3D" id="3.40.50.1000">
    <property type="entry name" value="HAD superfamily/HAD-like"/>
    <property type="match status" value="1"/>
</dbReference>
<organism evidence="2">
    <name type="scientific">Herbiconiux sp. A18JL235</name>
    <dbReference type="NCBI Taxonomy" id="3152363"/>
    <lineage>
        <taxon>Bacteria</taxon>
        <taxon>Bacillati</taxon>
        <taxon>Actinomycetota</taxon>
        <taxon>Actinomycetes</taxon>
        <taxon>Micrococcales</taxon>
        <taxon>Microbacteriaceae</taxon>
        <taxon>Herbiconiux</taxon>
    </lineage>
</organism>
<dbReference type="InterPro" id="IPR023214">
    <property type="entry name" value="HAD_sf"/>
</dbReference>
<dbReference type="RefSeq" id="WP_368496992.1">
    <property type="nucleotide sequence ID" value="NZ_CP162511.1"/>
</dbReference>
<proteinExistence type="predicted"/>
<dbReference type="InterPro" id="IPR056782">
    <property type="entry name" value="HAD_PNKP"/>
</dbReference>
<sequence length="159" mass="18129">MKPAVIVDVDGTLADVSGIRHYVLDDPEKKLFAKFHGASGLVPPVDSVATVTRALDAAGLTIVVLTSRREQWRHVTRRWLAKWEIPFHALGMRADHDNRRDDDVKRDLLTRMRRLYDLDPVLAIDDNPTVIALWRSLGIPTVRVPGWDEQHPRPDDRET</sequence>
<accession>A0AB39BEI8</accession>
<name>A0AB39BEI8_9MICO</name>
<dbReference type="EMBL" id="CP162511">
    <property type="protein sequence ID" value="XDI04588.1"/>
    <property type="molecule type" value="Genomic_DNA"/>
</dbReference>
<dbReference type="Pfam" id="PF25109">
    <property type="entry name" value="HAD_PNKP"/>
    <property type="match status" value="1"/>
</dbReference>